<keyword evidence="1" id="KW-0472">Membrane</keyword>
<evidence type="ECO:0000256" key="1">
    <source>
        <dbReference type="SAM" id="Phobius"/>
    </source>
</evidence>
<organism evidence="2 3">
    <name type="scientific">Ensete ventricosum</name>
    <name type="common">Abyssinian banana</name>
    <name type="synonym">Musa ensete</name>
    <dbReference type="NCBI Taxonomy" id="4639"/>
    <lineage>
        <taxon>Eukaryota</taxon>
        <taxon>Viridiplantae</taxon>
        <taxon>Streptophyta</taxon>
        <taxon>Embryophyta</taxon>
        <taxon>Tracheophyta</taxon>
        <taxon>Spermatophyta</taxon>
        <taxon>Magnoliopsida</taxon>
        <taxon>Liliopsida</taxon>
        <taxon>Zingiberales</taxon>
        <taxon>Musaceae</taxon>
        <taxon>Ensete</taxon>
    </lineage>
</organism>
<feature type="transmembrane region" description="Helical" evidence="1">
    <location>
        <begin position="130"/>
        <end position="149"/>
    </location>
</feature>
<sequence length="176" mass="20382">MLSSCAIHIVYYLPLCFTCFQMSQRNCWSRLIRSIILLAQLLQFFTSTTLLRFELPWKKADSEDRTSYHLFYHTLHDYCISLIDCLFICHTYILNFEVITSAFDIYQTIKTNVIGTLNMLGLAKRVGARWIYACGMLFNFLSNCIVYAAGEFTMMELAEAVKEVSNILENANSMDQ</sequence>
<gene>
    <name evidence="2" type="ORF">B296_00039812</name>
</gene>
<dbReference type="Proteomes" id="UP000287651">
    <property type="component" value="Unassembled WGS sequence"/>
</dbReference>
<evidence type="ECO:0000313" key="3">
    <source>
        <dbReference type="Proteomes" id="UP000287651"/>
    </source>
</evidence>
<proteinExistence type="predicted"/>
<feature type="transmembrane region" description="Helical" evidence="1">
    <location>
        <begin position="35"/>
        <end position="53"/>
    </location>
</feature>
<keyword evidence="1" id="KW-0812">Transmembrane</keyword>
<name>A0A426XGS1_ENSVE</name>
<reference evidence="2 3" key="1">
    <citation type="journal article" date="2014" name="Agronomy (Basel)">
        <title>A Draft Genome Sequence for Ensete ventricosum, the Drought-Tolerant Tree Against Hunger.</title>
        <authorList>
            <person name="Harrison J."/>
            <person name="Moore K.A."/>
            <person name="Paszkiewicz K."/>
            <person name="Jones T."/>
            <person name="Grant M."/>
            <person name="Ambacheew D."/>
            <person name="Muzemil S."/>
            <person name="Studholme D.J."/>
        </authorList>
    </citation>
    <scope>NUCLEOTIDE SEQUENCE [LARGE SCALE GENOMIC DNA]</scope>
</reference>
<dbReference type="EMBL" id="AMZH03020967">
    <property type="protein sequence ID" value="RRT38689.1"/>
    <property type="molecule type" value="Genomic_DNA"/>
</dbReference>
<protein>
    <submittedName>
        <fullName evidence="2">Uncharacterized protein</fullName>
    </submittedName>
</protein>
<keyword evidence="1" id="KW-1133">Transmembrane helix</keyword>
<accession>A0A426XGS1</accession>
<comment type="caution">
    <text evidence="2">The sequence shown here is derived from an EMBL/GenBank/DDBJ whole genome shotgun (WGS) entry which is preliminary data.</text>
</comment>
<dbReference type="AlphaFoldDB" id="A0A426XGS1"/>
<dbReference type="Gene3D" id="3.40.50.720">
    <property type="entry name" value="NAD(P)-binding Rossmann-like Domain"/>
    <property type="match status" value="1"/>
</dbReference>
<evidence type="ECO:0000313" key="2">
    <source>
        <dbReference type="EMBL" id="RRT38689.1"/>
    </source>
</evidence>